<dbReference type="Gene3D" id="3.40.50.150">
    <property type="entry name" value="Vaccinia Virus protein VP39"/>
    <property type="match status" value="1"/>
</dbReference>
<dbReference type="AlphaFoldDB" id="A0AAP6ZU69"/>
<dbReference type="PROSITE" id="PS51682">
    <property type="entry name" value="SAM_OMT_I"/>
    <property type="match status" value="1"/>
</dbReference>
<accession>A0AAP6ZU69</accession>
<evidence type="ECO:0000256" key="3">
    <source>
        <dbReference type="ARBA" id="ARBA00022691"/>
    </source>
</evidence>
<dbReference type="GO" id="GO:0008757">
    <property type="term" value="F:S-adenosylmethionine-dependent methyltransferase activity"/>
    <property type="evidence" value="ECO:0007669"/>
    <property type="project" value="TreeGrafter"/>
</dbReference>
<keyword evidence="1" id="KW-0489">Methyltransferase</keyword>
<dbReference type="Pfam" id="PF01596">
    <property type="entry name" value="Methyltransf_3"/>
    <property type="match status" value="1"/>
</dbReference>
<dbReference type="RefSeq" id="WP_171415740.1">
    <property type="nucleotide sequence ID" value="NZ_JABFOR010000005.1"/>
</dbReference>
<evidence type="ECO:0000313" key="4">
    <source>
        <dbReference type="EMBL" id="NOJ70248.1"/>
    </source>
</evidence>
<organism evidence="4 5">
    <name type="scientific">Paenibacillus alvei</name>
    <name type="common">Bacillus alvei</name>
    <dbReference type="NCBI Taxonomy" id="44250"/>
    <lineage>
        <taxon>Bacteria</taxon>
        <taxon>Bacillati</taxon>
        <taxon>Bacillota</taxon>
        <taxon>Bacilli</taxon>
        <taxon>Bacillales</taxon>
        <taxon>Paenibacillaceae</taxon>
        <taxon>Paenibacillus</taxon>
    </lineage>
</organism>
<comment type="caution">
    <text evidence="4">The sequence shown here is derived from an EMBL/GenBank/DDBJ whole genome shotgun (WGS) entry which is preliminary data.</text>
</comment>
<dbReference type="EMBL" id="JABFOR010000005">
    <property type="protein sequence ID" value="NOJ70248.1"/>
    <property type="molecule type" value="Genomic_DNA"/>
</dbReference>
<name>A0AAP6ZU69_PAEAL</name>
<evidence type="ECO:0000256" key="2">
    <source>
        <dbReference type="ARBA" id="ARBA00022679"/>
    </source>
</evidence>
<evidence type="ECO:0000256" key="1">
    <source>
        <dbReference type="ARBA" id="ARBA00022603"/>
    </source>
</evidence>
<reference evidence="4 5" key="1">
    <citation type="submission" date="2020-05" db="EMBL/GenBank/DDBJ databases">
        <title>Whole genome sequencing and identification of novel metabolites from Paenibacillus alvei strain JR949.</title>
        <authorList>
            <person name="Rajendhran J."/>
            <person name="Sree Pranav P."/>
            <person name="Mahalakshmi B."/>
            <person name="Karthikeyan R."/>
        </authorList>
    </citation>
    <scope>NUCLEOTIDE SEQUENCE [LARGE SCALE GENOMIC DNA]</scope>
    <source>
        <strain evidence="4 5">JR949</strain>
    </source>
</reference>
<dbReference type="Proteomes" id="UP000552038">
    <property type="component" value="Unassembled WGS sequence"/>
</dbReference>
<dbReference type="SUPFAM" id="SSF53335">
    <property type="entry name" value="S-adenosyl-L-methionine-dependent methyltransferases"/>
    <property type="match status" value="1"/>
</dbReference>
<keyword evidence="2" id="KW-0808">Transferase</keyword>
<proteinExistence type="predicted"/>
<gene>
    <name evidence="4" type="ORF">HMI46_06745</name>
</gene>
<sequence length="206" mass="21720">MPSDPVLEAVLAANAAAGLPAHDVSPNQGKLLHLLAKLQGARMILEIGTLGGYSTIWFARALPQGGRVYTLEASLKHAEVAQTNLLNAGIADKVEIRTGLAADSLAQLDAEAHGPFDLIFIDADKQGNPEYLNWALKLSRPGTLIIGDNVVRGGAVVDEYSDDPSVIGVRSFFELIAAEPRLSATAMQTVGSRGYDGFVMALVVDA</sequence>
<keyword evidence="3" id="KW-0949">S-adenosyl-L-methionine</keyword>
<protein>
    <submittedName>
        <fullName evidence="4">O-methyltransferase</fullName>
    </submittedName>
</protein>
<dbReference type="CDD" id="cd02440">
    <property type="entry name" value="AdoMet_MTases"/>
    <property type="match status" value="1"/>
</dbReference>
<dbReference type="GO" id="GO:0032259">
    <property type="term" value="P:methylation"/>
    <property type="evidence" value="ECO:0007669"/>
    <property type="project" value="UniProtKB-KW"/>
</dbReference>
<dbReference type="PANTHER" id="PTHR10509">
    <property type="entry name" value="O-METHYLTRANSFERASE-RELATED"/>
    <property type="match status" value="1"/>
</dbReference>
<dbReference type="InterPro" id="IPR050362">
    <property type="entry name" value="Cation-dep_OMT"/>
</dbReference>
<dbReference type="InterPro" id="IPR029063">
    <property type="entry name" value="SAM-dependent_MTases_sf"/>
</dbReference>
<dbReference type="PANTHER" id="PTHR10509:SF14">
    <property type="entry name" value="CAFFEOYL-COA O-METHYLTRANSFERASE 3-RELATED"/>
    <property type="match status" value="1"/>
</dbReference>
<dbReference type="InterPro" id="IPR002935">
    <property type="entry name" value="SAM_O-MeTrfase"/>
</dbReference>
<evidence type="ECO:0000313" key="5">
    <source>
        <dbReference type="Proteomes" id="UP000552038"/>
    </source>
</evidence>
<dbReference type="GO" id="GO:0008171">
    <property type="term" value="F:O-methyltransferase activity"/>
    <property type="evidence" value="ECO:0007669"/>
    <property type="project" value="InterPro"/>
</dbReference>